<dbReference type="GO" id="GO:0006508">
    <property type="term" value="P:proteolysis"/>
    <property type="evidence" value="ECO:0007669"/>
    <property type="project" value="UniProtKB-KW"/>
</dbReference>
<dbReference type="SUPFAM" id="SSF54001">
    <property type="entry name" value="Cysteine proteinases"/>
    <property type="match status" value="1"/>
</dbReference>
<keyword evidence="3" id="KW-0378">Hydrolase</keyword>
<protein>
    <recommendedName>
        <fullName evidence="4">Ubiquitin-like protease family profile domain-containing protein</fullName>
    </recommendedName>
</protein>
<dbReference type="PANTHER" id="PTHR33022">
    <property type="entry name" value="DUF1985 DOMAIN-CONTAINING PROTEIN"/>
    <property type="match status" value="1"/>
</dbReference>
<dbReference type="EMBL" id="CP133621">
    <property type="protein sequence ID" value="WMV48716.1"/>
    <property type="molecule type" value="Genomic_DNA"/>
</dbReference>
<dbReference type="PANTHER" id="PTHR33022:SF20">
    <property type="entry name" value="UBIQUITIN-LIKE PROTEASE FAMILY PROFILE DOMAIN-CONTAINING PROTEIN"/>
    <property type="match status" value="1"/>
</dbReference>
<sequence>HIDVIFYYLRKLYKYDKNIEVKFTTTNFLFGGKIQQLYKQVIECNMNFGIVTGEHEVANYVLGSYMACACPWYLVDHVLMPIFVEELAHWVLGIFTINDRQGVAFDQLPYSSTSMLNPLDVTFVDNLPTQKNLDCGVFVSAFAEYFIRNRQFPIKFDVDQYRSRLACLLWNYGLNKQKEDAESESEFPKRKIKIKDKVIRQQV</sequence>
<organism evidence="5 6">
    <name type="scientific">Solanum verrucosum</name>
    <dbReference type="NCBI Taxonomy" id="315347"/>
    <lineage>
        <taxon>Eukaryota</taxon>
        <taxon>Viridiplantae</taxon>
        <taxon>Streptophyta</taxon>
        <taxon>Embryophyta</taxon>
        <taxon>Tracheophyta</taxon>
        <taxon>Spermatophyta</taxon>
        <taxon>Magnoliopsida</taxon>
        <taxon>eudicotyledons</taxon>
        <taxon>Gunneridae</taxon>
        <taxon>Pentapetalae</taxon>
        <taxon>asterids</taxon>
        <taxon>lamiids</taxon>
        <taxon>Solanales</taxon>
        <taxon>Solanaceae</taxon>
        <taxon>Solanoideae</taxon>
        <taxon>Solaneae</taxon>
        <taxon>Solanum</taxon>
    </lineage>
</organism>
<evidence type="ECO:0000256" key="2">
    <source>
        <dbReference type="ARBA" id="ARBA00022670"/>
    </source>
</evidence>
<name>A0AAF0UPB0_SOLVR</name>
<feature type="domain" description="Ubiquitin-like protease family profile" evidence="4">
    <location>
        <begin position="1"/>
        <end position="146"/>
    </location>
</feature>
<evidence type="ECO:0000259" key="4">
    <source>
        <dbReference type="PROSITE" id="PS50600"/>
    </source>
</evidence>
<reference evidence="5" key="1">
    <citation type="submission" date="2023-08" db="EMBL/GenBank/DDBJ databases">
        <title>A de novo genome assembly of Solanum verrucosum Schlechtendal, a Mexican diploid species geographically isolated from the other diploid A-genome species in potato relatives.</title>
        <authorList>
            <person name="Hosaka K."/>
        </authorList>
    </citation>
    <scope>NUCLEOTIDE SEQUENCE</scope>
    <source>
        <tissue evidence="5">Young leaves</tissue>
    </source>
</reference>
<keyword evidence="6" id="KW-1185">Reference proteome</keyword>
<accession>A0AAF0UPB0</accession>
<proteinExistence type="inferred from homology"/>
<dbReference type="Proteomes" id="UP001234989">
    <property type="component" value="Chromosome 10"/>
</dbReference>
<dbReference type="Gene3D" id="3.40.395.10">
    <property type="entry name" value="Adenoviral Proteinase, Chain A"/>
    <property type="match status" value="1"/>
</dbReference>
<feature type="non-terminal residue" evidence="5">
    <location>
        <position position="1"/>
    </location>
</feature>
<evidence type="ECO:0000313" key="5">
    <source>
        <dbReference type="EMBL" id="WMV48716.1"/>
    </source>
</evidence>
<dbReference type="InterPro" id="IPR038765">
    <property type="entry name" value="Papain-like_cys_pep_sf"/>
</dbReference>
<dbReference type="Pfam" id="PF02902">
    <property type="entry name" value="Peptidase_C48"/>
    <property type="match status" value="1"/>
</dbReference>
<dbReference type="InterPro" id="IPR003653">
    <property type="entry name" value="Peptidase_C48_C"/>
</dbReference>
<comment type="similarity">
    <text evidence="1">Belongs to the peptidase C48 family.</text>
</comment>
<dbReference type="GO" id="GO:0008234">
    <property type="term" value="F:cysteine-type peptidase activity"/>
    <property type="evidence" value="ECO:0007669"/>
    <property type="project" value="InterPro"/>
</dbReference>
<evidence type="ECO:0000256" key="1">
    <source>
        <dbReference type="ARBA" id="ARBA00005234"/>
    </source>
</evidence>
<dbReference type="AlphaFoldDB" id="A0AAF0UPB0"/>
<keyword evidence="2" id="KW-0645">Protease</keyword>
<gene>
    <name evidence="5" type="ORF">MTR67_042101</name>
</gene>
<evidence type="ECO:0000256" key="3">
    <source>
        <dbReference type="ARBA" id="ARBA00022801"/>
    </source>
</evidence>
<dbReference type="PROSITE" id="PS50600">
    <property type="entry name" value="ULP_PROTEASE"/>
    <property type="match status" value="1"/>
</dbReference>
<evidence type="ECO:0000313" key="6">
    <source>
        <dbReference type="Proteomes" id="UP001234989"/>
    </source>
</evidence>